<dbReference type="AlphaFoldDB" id="A0A016X125"/>
<keyword evidence="2" id="KW-1185">Reference proteome</keyword>
<dbReference type="OrthoDB" id="5838325at2759"/>
<dbReference type="EMBL" id="JARK01000022">
    <property type="protein sequence ID" value="EYC45605.1"/>
    <property type="molecule type" value="Genomic_DNA"/>
</dbReference>
<evidence type="ECO:0000313" key="2">
    <source>
        <dbReference type="Proteomes" id="UP000024635"/>
    </source>
</evidence>
<gene>
    <name evidence="1" type="primary">Acey_s0422.g1195</name>
    <name evidence="1" type="ORF">Y032_0422g1195</name>
</gene>
<name>A0A016X125_9BILA</name>
<dbReference type="Proteomes" id="UP000024635">
    <property type="component" value="Unassembled WGS sequence"/>
</dbReference>
<evidence type="ECO:0000313" key="1">
    <source>
        <dbReference type="EMBL" id="EYC45605.1"/>
    </source>
</evidence>
<protein>
    <submittedName>
        <fullName evidence="1">Uncharacterized protein</fullName>
    </submittedName>
</protein>
<proteinExistence type="predicted"/>
<reference evidence="2" key="1">
    <citation type="journal article" date="2015" name="Nat. Genet.">
        <title>The genome and transcriptome of the zoonotic hookworm Ancylostoma ceylanicum identify infection-specific gene families.</title>
        <authorList>
            <person name="Schwarz E.M."/>
            <person name="Hu Y."/>
            <person name="Antoshechkin I."/>
            <person name="Miller M.M."/>
            <person name="Sternberg P.W."/>
            <person name="Aroian R.V."/>
        </authorList>
    </citation>
    <scope>NUCLEOTIDE SEQUENCE</scope>
    <source>
        <strain evidence="2">HY135</strain>
    </source>
</reference>
<organism evidence="1 2">
    <name type="scientific">Ancylostoma ceylanicum</name>
    <dbReference type="NCBI Taxonomy" id="53326"/>
    <lineage>
        <taxon>Eukaryota</taxon>
        <taxon>Metazoa</taxon>
        <taxon>Ecdysozoa</taxon>
        <taxon>Nematoda</taxon>
        <taxon>Chromadorea</taxon>
        <taxon>Rhabditida</taxon>
        <taxon>Rhabditina</taxon>
        <taxon>Rhabditomorpha</taxon>
        <taxon>Strongyloidea</taxon>
        <taxon>Ancylostomatidae</taxon>
        <taxon>Ancylostomatinae</taxon>
        <taxon>Ancylostoma</taxon>
    </lineage>
</organism>
<accession>A0A016X125</accession>
<sequence length="188" mass="22089">MMDYSAIHDTWSYKDEDSISDFEDYYSERLVGSPCGRVTADSTLDHTTINHDDPTYVNIRQELTRPVLPHYGDRFKGLFIFLRETNAKKAVISSLQHEIELMLSTRSNCDLTTDDEKRFGTDIVIFATMIDNQLRRIRRRSEEQFNAISKKLTKLEMKGRSRTHSRSLFSVMRALFQRFLIHRNISEQ</sequence>
<comment type="caution">
    <text evidence="1">The sequence shown here is derived from an EMBL/GenBank/DDBJ whole genome shotgun (WGS) entry which is preliminary data.</text>
</comment>